<comment type="caution">
    <text evidence="2">The sequence shown here is derived from an EMBL/GenBank/DDBJ whole genome shotgun (WGS) entry which is preliminary data.</text>
</comment>
<dbReference type="Pfam" id="PF23366">
    <property type="entry name" value="Beta-prop_HVO_0234"/>
    <property type="match status" value="1"/>
</dbReference>
<proteinExistence type="predicted"/>
<evidence type="ECO:0000259" key="1">
    <source>
        <dbReference type="Pfam" id="PF23366"/>
    </source>
</evidence>
<reference evidence="2 3" key="1">
    <citation type="submission" date="2019-01" db="EMBL/GenBank/DDBJ databases">
        <title>Halorientalis sp. F13-25 a new haloarchaeum isolated from hypersaline water.</title>
        <authorList>
            <person name="Ana D.-V."/>
            <person name="Cristina S.-P."/>
            <person name="Antonio V."/>
        </authorList>
    </citation>
    <scope>NUCLEOTIDE SEQUENCE [LARGE SCALE GENOMIC DNA]</scope>
    <source>
        <strain evidence="2 3">F13-25</strain>
    </source>
</reference>
<name>A0A498L4J8_9EURY</name>
<dbReference type="OrthoDB" id="213812at2157"/>
<keyword evidence="3" id="KW-1185">Reference proteome</keyword>
<accession>A0A498L4J8</accession>
<sequence>MSDADISLDEKRVYGEKTGTTELYVAADLGVTVVAVSADIVGEFSLAHRCTARDVAAGPDSLAVATDEDVLVSADGGYAGTGFGPAVAVGFDGDDLLAAGPDGTVARRESGGDEWTALGTVEDVRAIDGDLLATAAGVYRVGDGLNHVGLADARDVATGGTPLAATDDGLYYLGPGWATGMDGAFVAVASSPERGHAATADALYAGDGEDWDACDLPTEESVVAVTHGTGTYAVTGQGTVLVNAGDGWRSRALGLPGVRGLAVAPES</sequence>
<feature type="domain" description="HVO-0234-like beta-propeller" evidence="1">
    <location>
        <begin position="7"/>
        <end position="264"/>
    </location>
</feature>
<dbReference type="InterPro" id="IPR056505">
    <property type="entry name" value="Beta-prop_HVO_0234"/>
</dbReference>
<dbReference type="RefSeq" id="WP_129068129.1">
    <property type="nucleotide sequence ID" value="NZ_RDFA01000002.1"/>
</dbReference>
<organism evidence="2 3">
    <name type="scientific">Halorientalis pallida</name>
    <dbReference type="NCBI Taxonomy" id="2479928"/>
    <lineage>
        <taxon>Archaea</taxon>
        <taxon>Methanobacteriati</taxon>
        <taxon>Methanobacteriota</taxon>
        <taxon>Stenosarchaea group</taxon>
        <taxon>Halobacteria</taxon>
        <taxon>Halobacteriales</taxon>
        <taxon>Haloarculaceae</taxon>
        <taxon>Halorientalis</taxon>
    </lineage>
</organism>
<gene>
    <name evidence="2" type="ORF">EAF64_06290</name>
</gene>
<evidence type="ECO:0000313" key="3">
    <source>
        <dbReference type="Proteomes" id="UP000289691"/>
    </source>
</evidence>
<dbReference type="Proteomes" id="UP000289691">
    <property type="component" value="Unassembled WGS sequence"/>
</dbReference>
<dbReference type="AlphaFoldDB" id="A0A498L4J8"/>
<dbReference type="EMBL" id="RDFA01000002">
    <property type="protein sequence ID" value="RXK50167.1"/>
    <property type="molecule type" value="Genomic_DNA"/>
</dbReference>
<protein>
    <recommendedName>
        <fullName evidence="1">HVO-0234-like beta-propeller domain-containing protein</fullName>
    </recommendedName>
</protein>
<evidence type="ECO:0000313" key="2">
    <source>
        <dbReference type="EMBL" id="RXK50167.1"/>
    </source>
</evidence>